<gene>
    <name evidence="2" type="ORF">DSTB1V02_LOCUS10232</name>
</gene>
<reference evidence="2" key="1">
    <citation type="submission" date="2020-11" db="EMBL/GenBank/DDBJ databases">
        <authorList>
            <person name="Tran Van P."/>
        </authorList>
    </citation>
    <scope>NUCLEOTIDE SEQUENCE</scope>
</reference>
<evidence type="ECO:0000256" key="1">
    <source>
        <dbReference type="SAM" id="MobiDB-lite"/>
    </source>
</evidence>
<proteinExistence type="predicted"/>
<dbReference type="Proteomes" id="UP000677054">
    <property type="component" value="Unassembled WGS sequence"/>
</dbReference>
<name>A0A7R9AAM0_9CRUS</name>
<sequence>MLNPPVLVQFCWYKTIVTKNPSIKCILTPEERLSRTPWLPFLQDRPGTIAFKLVFRKYWNAFVSRPVQLPTGRYRGVLSIKGVTQPSDSELLTLVPLVITRFTFTIILFLEVDYNFNWDPLDMSDLQSTITSLRYALNQKYEVLTSMEKEISSKLTKKQYIKRQISRLGTANLNSRKGCTVAWHSDPCFYDQLTNVLEREDHQTAQFPGFSSKKVPSLHSSIFEVRKGVLGPIVPSRPSRMKPGDRAKVFGPKGRILYGIVDHVQSDGRQNGVMVELRLESPSTYAADEYEYTTYCYYVPSWTCARTRGTRWKLWSWNKKESSHLPCANKEEVEIHVNIDEKEEMDTSAKGERLQFPSLKTQHHAAKKKNEASNEKHKDRIKKETTRRRAHSNARKASETTICCGRSEVVLRPDGWEILRGVRAARERMRKPVVLTATDDFMR</sequence>
<protein>
    <submittedName>
        <fullName evidence="2">Uncharacterized protein</fullName>
    </submittedName>
</protein>
<feature type="compositionally biased region" description="Basic residues" evidence="1">
    <location>
        <begin position="385"/>
        <end position="394"/>
    </location>
</feature>
<organism evidence="2">
    <name type="scientific">Darwinula stevensoni</name>
    <dbReference type="NCBI Taxonomy" id="69355"/>
    <lineage>
        <taxon>Eukaryota</taxon>
        <taxon>Metazoa</taxon>
        <taxon>Ecdysozoa</taxon>
        <taxon>Arthropoda</taxon>
        <taxon>Crustacea</taxon>
        <taxon>Oligostraca</taxon>
        <taxon>Ostracoda</taxon>
        <taxon>Podocopa</taxon>
        <taxon>Podocopida</taxon>
        <taxon>Darwinulocopina</taxon>
        <taxon>Darwinuloidea</taxon>
        <taxon>Darwinulidae</taxon>
        <taxon>Darwinula</taxon>
    </lineage>
</organism>
<feature type="compositionally biased region" description="Basic and acidic residues" evidence="1">
    <location>
        <begin position="368"/>
        <end position="384"/>
    </location>
</feature>
<keyword evidence="3" id="KW-1185">Reference proteome</keyword>
<dbReference type="EMBL" id="LR902384">
    <property type="protein sequence ID" value="CAD7250459.1"/>
    <property type="molecule type" value="Genomic_DNA"/>
</dbReference>
<evidence type="ECO:0000313" key="2">
    <source>
        <dbReference type="EMBL" id="CAD7250459.1"/>
    </source>
</evidence>
<evidence type="ECO:0000313" key="3">
    <source>
        <dbReference type="Proteomes" id="UP000677054"/>
    </source>
</evidence>
<accession>A0A7R9AAM0</accession>
<dbReference type="AlphaFoldDB" id="A0A7R9AAM0"/>
<dbReference type="EMBL" id="CAJPEV010002867">
    <property type="protein sequence ID" value="CAG0898284.1"/>
    <property type="molecule type" value="Genomic_DNA"/>
</dbReference>
<feature type="region of interest" description="Disordered" evidence="1">
    <location>
        <begin position="360"/>
        <end position="399"/>
    </location>
</feature>